<dbReference type="InterPro" id="IPR039561">
    <property type="entry name" value="Peptidase_M15C"/>
</dbReference>
<name>A0A5Q5BKF4_MYCSS</name>
<dbReference type="EMBL" id="CP000384">
    <property type="protein sequence ID" value="ABG08794.1"/>
    <property type="molecule type" value="Genomic_DNA"/>
</dbReference>
<sequence precursor="true">MTAVPSAPVMVVSLIRIRRSIGRRPATALAVAAAAIALVGCGADAPPQAPPSPSSSTSQKSTATRPSATRTPTSTRTTSAAPQPAAVTPVTAADLGSTWRPGCPLGPERLRRVELDHLGFDGRTHRGALVVHEDLVAQVIEVFGQLQRLGYPIAKMRTVDAYPGADDELSMRDNNTSAFNCRGIPGSQAWSYHAYGRAIDLNPLLNPYIGGSGAVEPANAGPYVDRTRTDPGILHAGDPAVLVFTDRGWRWGGDWRTPKDYQHFELR</sequence>
<evidence type="ECO:0000313" key="3">
    <source>
        <dbReference type="EMBL" id="ABG08794.1"/>
    </source>
</evidence>
<gene>
    <name evidence="3" type="ordered locus">Mmcs_2687</name>
</gene>
<dbReference type="Gene3D" id="3.30.1380.10">
    <property type="match status" value="1"/>
</dbReference>
<dbReference type="CDD" id="cd14845">
    <property type="entry name" value="L-Ala-D-Glu_peptidase_like"/>
    <property type="match status" value="1"/>
</dbReference>
<dbReference type="KEGG" id="mmc:Mmcs_2687"/>
<dbReference type="AlphaFoldDB" id="A0A5Q5BKF4"/>
<dbReference type="InterPro" id="IPR009045">
    <property type="entry name" value="Zn_M74/Hedgehog-like"/>
</dbReference>
<organism evidence="3">
    <name type="scientific">Mycobacterium sp. (strain MCS)</name>
    <dbReference type="NCBI Taxonomy" id="164756"/>
    <lineage>
        <taxon>Bacteria</taxon>
        <taxon>Bacillati</taxon>
        <taxon>Actinomycetota</taxon>
        <taxon>Actinomycetes</taxon>
        <taxon>Mycobacteriales</taxon>
        <taxon>Mycobacteriaceae</taxon>
        <taxon>Mycobacterium</taxon>
    </lineage>
</organism>
<protein>
    <recommendedName>
        <fullName evidence="2">Peptidase M15C domain-containing protein</fullName>
    </recommendedName>
</protein>
<reference evidence="3" key="1">
    <citation type="submission" date="2006-06" db="EMBL/GenBank/DDBJ databases">
        <title>Complete sequence of chromosome of Mycobacterium sp. MCS.</title>
        <authorList>
            <consortium name="US DOE Joint Genome Institute"/>
            <person name="Copeland A."/>
            <person name="Lucas S."/>
            <person name="Lapidus A."/>
            <person name="Barry K."/>
            <person name="Detter J.C."/>
            <person name="Glavina del Rio T."/>
            <person name="Hammon N."/>
            <person name="Israni S."/>
            <person name="Dalin E."/>
            <person name="Tice H."/>
            <person name="Pitluck S."/>
            <person name="Martinez M."/>
            <person name="Schmutz J."/>
            <person name="Larimer F."/>
            <person name="Land M."/>
            <person name="Hauser L."/>
            <person name="Kyrpides N."/>
            <person name="Kim E."/>
            <person name="Miller C.D."/>
            <person name="Hughes J.E."/>
            <person name="Anderson A.J."/>
            <person name="Sims R.C."/>
            <person name="Richardson P."/>
        </authorList>
    </citation>
    <scope>NUCLEOTIDE SEQUENCE [LARGE SCALE GENOMIC DNA]</scope>
    <source>
        <strain evidence="3">MCS</strain>
    </source>
</reference>
<evidence type="ECO:0000259" key="2">
    <source>
        <dbReference type="Pfam" id="PF13539"/>
    </source>
</evidence>
<evidence type="ECO:0000256" key="1">
    <source>
        <dbReference type="SAM" id="MobiDB-lite"/>
    </source>
</evidence>
<proteinExistence type="predicted"/>
<dbReference type="SUPFAM" id="SSF55166">
    <property type="entry name" value="Hedgehog/DD-peptidase"/>
    <property type="match status" value="1"/>
</dbReference>
<dbReference type="Pfam" id="PF13539">
    <property type="entry name" value="Peptidase_M15_4"/>
    <property type="match status" value="1"/>
</dbReference>
<feature type="domain" description="Peptidase M15C" evidence="2">
    <location>
        <begin position="186"/>
        <end position="266"/>
    </location>
</feature>
<accession>A0A5Q5BKF4</accession>
<feature type="compositionally biased region" description="Low complexity" evidence="1">
    <location>
        <begin position="54"/>
        <end position="93"/>
    </location>
</feature>
<dbReference type="GO" id="GO:0008233">
    <property type="term" value="F:peptidase activity"/>
    <property type="evidence" value="ECO:0007669"/>
    <property type="project" value="InterPro"/>
</dbReference>
<feature type="region of interest" description="Disordered" evidence="1">
    <location>
        <begin position="45"/>
        <end position="100"/>
    </location>
</feature>